<dbReference type="PaxDb" id="2850-Phatr46838"/>
<evidence type="ECO:0000256" key="5">
    <source>
        <dbReference type="ARBA" id="ARBA00022618"/>
    </source>
</evidence>
<keyword evidence="6" id="KW-0498">Mitosis</keyword>
<keyword evidence="7" id="KW-0995">Kinetochore</keyword>
<evidence type="ECO:0000259" key="13">
    <source>
        <dbReference type="Pfam" id="PF03800"/>
    </source>
</evidence>
<dbReference type="GO" id="GO:0051315">
    <property type="term" value="P:attachment of mitotic spindle microtubules to kinetochore"/>
    <property type="evidence" value="ECO:0007669"/>
    <property type="project" value="TreeGrafter"/>
</dbReference>
<dbReference type="HOGENOM" id="CLU_025461_2_1_1"/>
<dbReference type="OrthoDB" id="8194677at2759"/>
<dbReference type="eggNOG" id="KOG4438">
    <property type="taxonomic scope" value="Eukaryota"/>
</dbReference>
<evidence type="ECO:0000256" key="2">
    <source>
        <dbReference type="ARBA" id="ARBA00004629"/>
    </source>
</evidence>
<dbReference type="Gene3D" id="1.10.418.60">
    <property type="entry name" value="Ncd80 complex, Nuf2 subunit"/>
    <property type="match status" value="1"/>
</dbReference>
<evidence type="ECO:0000256" key="6">
    <source>
        <dbReference type="ARBA" id="ARBA00022776"/>
    </source>
</evidence>
<dbReference type="PANTHER" id="PTHR21650:SF2">
    <property type="entry name" value="KINETOCHORE PROTEIN NUF2"/>
    <property type="match status" value="1"/>
</dbReference>
<dbReference type="EMBL" id="CP001141">
    <property type="protein sequence ID" value="ACI65382.1"/>
    <property type="molecule type" value="Genomic_DNA"/>
</dbReference>
<evidence type="ECO:0000256" key="7">
    <source>
        <dbReference type="ARBA" id="ARBA00022838"/>
    </source>
</evidence>
<dbReference type="STRING" id="556484.B5Y3X8"/>
<dbReference type="GO" id="GO:0044877">
    <property type="term" value="F:protein-containing complex binding"/>
    <property type="evidence" value="ECO:0007669"/>
    <property type="project" value="TreeGrafter"/>
</dbReference>
<dbReference type="Proteomes" id="UP000000759">
    <property type="component" value="Chromosome 11"/>
</dbReference>
<feature type="coiled-coil region" evidence="12">
    <location>
        <begin position="152"/>
        <end position="242"/>
    </location>
</feature>
<dbReference type="Pfam" id="PF03800">
    <property type="entry name" value="Nuf2"/>
    <property type="match status" value="1"/>
</dbReference>
<dbReference type="GO" id="GO:0051301">
    <property type="term" value="P:cell division"/>
    <property type="evidence" value="ECO:0007669"/>
    <property type="project" value="UniProtKB-KW"/>
</dbReference>
<evidence type="ECO:0000256" key="1">
    <source>
        <dbReference type="ARBA" id="ARBA00004123"/>
    </source>
</evidence>
<reference evidence="14 15" key="1">
    <citation type="journal article" date="2008" name="Nature">
        <title>The Phaeodactylum genome reveals the evolutionary history of diatom genomes.</title>
        <authorList>
            <person name="Bowler C."/>
            <person name="Allen A.E."/>
            <person name="Badger J.H."/>
            <person name="Grimwood J."/>
            <person name="Jabbari K."/>
            <person name="Kuo A."/>
            <person name="Maheswari U."/>
            <person name="Martens C."/>
            <person name="Maumus F."/>
            <person name="Otillar R.P."/>
            <person name="Rayko E."/>
            <person name="Salamov A."/>
            <person name="Vandepoele K."/>
            <person name="Beszteri B."/>
            <person name="Gruber A."/>
            <person name="Heijde M."/>
            <person name="Katinka M."/>
            <person name="Mock T."/>
            <person name="Valentin K."/>
            <person name="Verret F."/>
            <person name="Berges J.A."/>
            <person name="Brownlee C."/>
            <person name="Cadoret J.P."/>
            <person name="Chiovitti A."/>
            <person name="Choi C.J."/>
            <person name="Coesel S."/>
            <person name="De Martino A."/>
            <person name="Detter J.C."/>
            <person name="Durkin C."/>
            <person name="Falciatore A."/>
            <person name="Fournet J."/>
            <person name="Haruta M."/>
            <person name="Huysman M.J."/>
            <person name="Jenkins B.D."/>
            <person name="Jiroutova K."/>
            <person name="Jorgensen R.E."/>
            <person name="Joubert Y."/>
            <person name="Kaplan A."/>
            <person name="Kroger N."/>
            <person name="Kroth P.G."/>
            <person name="La Roche J."/>
            <person name="Lindquist E."/>
            <person name="Lommer M."/>
            <person name="Martin-Jezequel V."/>
            <person name="Lopez P.J."/>
            <person name="Lucas S."/>
            <person name="Mangogna M."/>
            <person name="McGinnis K."/>
            <person name="Medlin L.K."/>
            <person name="Montsant A."/>
            <person name="Oudot-Le Secq M.P."/>
            <person name="Napoli C."/>
            <person name="Obornik M."/>
            <person name="Parker M.S."/>
            <person name="Petit J.L."/>
            <person name="Porcel B.M."/>
            <person name="Poulsen N."/>
            <person name="Robison M."/>
            <person name="Rychlewski L."/>
            <person name="Rynearson T.A."/>
            <person name="Schmutz J."/>
            <person name="Shapiro H."/>
            <person name="Siaut M."/>
            <person name="Stanley M."/>
            <person name="Sussman M.R."/>
            <person name="Taylor A.R."/>
            <person name="Vardi A."/>
            <person name="von Dassow P."/>
            <person name="Vyverman W."/>
            <person name="Willis A."/>
            <person name="Wyrwicz L.S."/>
            <person name="Rokhsar D.S."/>
            <person name="Weissenbach J."/>
            <person name="Armbrust E.V."/>
            <person name="Green B.R."/>
            <person name="Van de Peer Y."/>
            <person name="Grigoriev I.V."/>
        </authorList>
    </citation>
    <scope>NUCLEOTIDE SEQUENCE [LARGE SCALE GENOMIC DNA]</scope>
    <source>
        <strain evidence="14 15">CCAP 1055/1</strain>
    </source>
</reference>
<evidence type="ECO:0000256" key="9">
    <source>
        <dbReference type="ARBA" id="ARBA00023242"/>
    </source>
</evidence>
<dbReference type="InterPro" id="IPR005549">
    <property type="entry name" value="Kinetochore_Nuf2_N"/>
</dbReference>
<dbReference type="AlphaFoldDB" id="B5Y3X8"/>
<keyword evidence="5" id="KW-0132">Cell division</keyword>
<dbReference type="GO" id="GO:0005634">
    <property type="term" value="C:nucleus"/>
    <property type="evidence" value="ECO:0007669"/>
    <property type="project" value="UniProtKB-SubCell"/>
</dbReference>
<evidence type="ECO:0000256" key="4">
    <source>
        <dbReference type="ARBA" id="ARBA00022454"/>
    </source>
</evidence>
<dbReference type="GO" id="GO:0007052">
    <property type="term" value="P:mitotic spindle organization"/>
    <property type="evidence" value="ECO:0007669"/>
    <property type="project" value="TreeGrafter"/>
</dbReference>
<evidence type="ECO:0000313" key="14">
    <source>
        <dbReference type="EMBL" id="ACI65382.1"/>
    </source>
</evidence>
<protein>
    <recommendedName>
        <fullName evidence="13">Kinetochore protein Nuf2 N-terminal domain-containing protein</fullName>
    </recommendedName>
</protein>
<comment type="similarity">
    <text evidence="3">Belongs to the NUF2 family.</text>
</comment>
<keyword evidence="15" id="KW-1185">Reference proteome</keyword>
<feature type="domain" description="Kinetochore protein Nuf2 N-terminal" evidence="13">
    <location>
        <begin position="12"/>
        <end position="150"/>
    </location>
</feature>
<keyword evidence="8 12" id="KW-0175">Coiled coil</keyword>
<dbReference type="InParanoid" id="B5Y3X8"/>
<dbReference type="KEGG" id="pti:PHATR_46838"/>
<evidence type="ECO:0000256" key="8">
    <source>
        <dbReference type="ARBA" id="ARBA00023054"/>
    </source>
</evidence>
<dbReference type="InterPro" id="IPR038275">
    <property type="entry name" value="Nuf2_N_sf"/>
</dbReference>
<evidence type="ECO:0000256" key="12">
    <source>
        <dbReference type="SAM" id="Coils"/>
    </source>
</evidence>
<evidence type="ECO:0000256" key="11">
    <source>
        <dbReference type="ARBA" id="ARBA00023328"/>
    </source>
</evidence>
<gene>
    <name evidence="14" type="ORF">PHATR_46838</name>
</gene>
<organism evidence="14 15">
    <name type="scientific">Phaeodactylum tricornutum (strain CCAP 1055/1)</name>
    <dbReference type="NCBI Taxonomy" id="556484"/>
    <lineage>
        <taxon>Eukaryota</taxon>
        <taxon>Sar</taxon>
        <taxon>Stramenopiles</taxon>
        <taxon>Ochrophyta</taxon>
        <taxon>Bacillariophyta</taxon>
        <taxon>Bacillariophyceae</taxon>
        <taxon>Bacillariophycidae</taxon>
        <taxon>Naviculales</taxon>
        <taxon>Phaeodactylaceae</taxon>
        <taxon>Phaeodactylum</taxon>
    </lineage>
</organism>
<feature type="coiled-coil region" evidence="12">
    <location>
        <begin position="268"/>
        <end position="326"/>
    </location>
</feature>
<accession>B5Y3X8</accession>
<dbReference type="GO" id="GO:0051383">
    <property type="term" value="P:kinetochore organization"/>
    <property type="evidence" value="ECO:0007669"/>
    <property type="project" value="TreeGrafter"/>
</dbReference>
<sequence length="405" mass="46698">MDNTEIQQSVGYSYPQLKPTEIVQCMEELGISLTKDELLEPQKHKDKIRNIFVQLMTTCTGKSDEDFQATEAMKAKANTMEYGDQLHADFTDLKFFLTLQTLMIDCGVPNFSWRDLYNPTHKRLKVQLAAIINFLRFLQERLKLYQELNEPRTELLEAFDEVQVEHDELKAQLEQTELDSKDKLDAMDEVVQECQGLELEIARNNKLQAAAREEAAALKMRANDLKDELATAVWAFQEAEAEEERLRAQVVSSPDRRRAELEHRSALLTKAKDDCNKLENDVQSAKLKTVKVKQASKDLESTLVILDDLREEATKLADLILQKESTLKEMDSFMKKKNDFFEESEEAERYLHRTEERISHQVKAHKMQIAATQESLDLAKSQLLAVEKDRREGMLRVQAGEAEEN</sequence>
<dbReference type="GO" id="GO:0045132">
    <property type="term" value="P:meiotic chromosome segregation"/>
    <property type="evidence" value="ECO:0007669"/>
    <property type="project" value="TreeGrafter"/>
</dbReference>
<evidence type="ECO:0000256" key="3">
    <source>
        <dbReference type="ARBA" id="ARBA00005498"/>
    </source>
</evidence>
<keyword evidence="9" id="KW-0539">Nucleus</keyword>
<reference evidence="15" key="2">
    <citation type="submission" date="2008-08" db="EMBL/GenBank/DDBJ databases">
        <authorList>
            <consortium name="Diatom Consortium"/>
            <person name="Grigoriev I."/>
            <person name="Grimwood J."/>
            <person name="Kuo A."/>
            <person name="Otillar R.P."/>
            <person name="Salamov A."/>
            <person name="Detter J.C."/>
            <person name="Lindquist E."/>
            <person name="Shapiro H."/>
            <person name="Lucas S."/>
            <person name="Glavina del Rio T."/>
            <person name="Pitluck S."/>
            <person name="Rokhsar D."/>
            <person name="Bowler C."/>
        </authorList>
    </citation>
    <scope>GENOME REANNOTATION</scope>
    <source>
        <strain evidence="15">CCAP 1055/1</strain>
    </source>
</reference>
<keyword evidence="4" id="KW-0158">Chromosome</keyword>
<dbReference type="RefSeq" id="XP_002185912.1">
    <property type="nucleotide sequence ID" value="XM_002185876.1"/>
</dbReference>
<dbReference type="PANTHER" id="PTHR21650">
    <property type="entry name" value="MEMBRALIN/KINETOCHORE PROTEIN NUF2"/>
    <property type="match status" value="1"/>
</dbReference>
<keyword evidence="10" id="KW-0131">Cell cycle</keyword>
<name>B5Y3X8_PHATC</name>
<proteinExistence type="inferred from homology"/>
<evidence type="ECO:0000256" key="10">
    <source>
        <dbReference type="ARBA" id="ARBA00023306"/>
    </source>
</evidence>
<evidence type="ECO:0000313" key="15">
    <source>
        <dbReference type="Proteomes" id="UP000000759"/>
    </source>
</evidence>
<dbReference type="GeneID" id="7204691"/>
<dbReference type="GO" id="GO:0031262">
    <property type="term" value="C:Ndc80 complex"/>
    <property type="evidence" value="ECO:0007669"/>
    <property type="project" value="InterPro"/>
</dbReference>
<keyword evidence="11" id="KW-0137">Centromere</keyword>
<comment type="subcellular location">
    <subcellularLocation>
        <location evidence="2">Chromosome</location>
        <location evidence="2">Centromere</location>
        <location evidence="2">Kinetochore</location>
    </subcellularLocation>
    <subcellularLocation>
        <location evidence="1">Nucleus</location>
    </subcellularLocation>
</comment>